<dbReference type="AlphaFoldDB" id="A0A9X0CTB8"/>
<dbReference type="EMBL" id="MU826835">
    <property type="protein sequence ID" value="KAJ7372764.1"/>
    <property type="molecule type" value="Genomic_DNA"/>
</dbReference>
<protein>
    <submittedName>
        <fullName evidence="3">Uncharacterized protein</fullName>
    </submittedName>
</protein>
<gene>
    <name evidence="3" type="ORF">OS493_018042</name>
</gene>
<evidence type="ECO:0000256" key="1">
    <source>
        <dbReference type="SAM" id="MobiDB-lite"/>
    </source>
</evidence>
<sequence>MNCLLLFLFLGASVALAELPFDDPDLKEFLNEDHEELIADEENDPRFRPTFPPGLKNCVTELKECFKAADNKDEKIKCLREFCTCIKMLLPSHRPSIRPSLPFKPPRRLAKLIRRCLHPRPSGRPSGRPSRPHSGGPTLPQQER</sequence>
<feature type="region of interest" description="Disordered" evidence="1">
    <location>
        <begin position="118"/>
        <end position="144"/>
    </location>
</feature>
<keyword evidence="2" id="KW-0732">Signal</keyword>
<proteinExistence type="predicted"/>
<feature type="signal peptide" evidence="2">
    <location>
        <begin position="1"/>
        <end position="17"/>
    </location>
</feature>
<reference evidence="3" key="1">
    <citation type="submission" date="2023-01" db="EMBL/GenBank/DDBJ databases">
        <title>Genome assembly of the deep-sea coral Lophelia pertusa.</title>
        <authorList>
            <person name="Herrera S."/>
            <person name="Cordes E."/>
        </authorList>
    </citation>
    <scope>NUCLEOTIDE SEQUENCE</scope>
    <source>
        <strain evidence="3">USNM1676648</strain>
        <tissue evidence="3">Polyp</tissue>
    </source>
</reference>
<dbReference type="OrthoDB" id="10624044at2759"/>
<dbReference type="Proteomes" id="UP001163046">
    <property type="component" value="Unassembled WGS sequence"/>
</dbReference>
<evidence type="ECO:0000256" key="2">
    <source>
        <dbReference type="SAM" id="SignalP"/>
    </source>
</evidence>
<evidence type="ECO:0000313" key="4">
    <source>
        <dbReference type="Proteomes" id="UP001163046"/>
    </source>
</evidence>
<keyword evidence="4" id="KW-1185">Reference proteome</keyword>
<feature type="chain" id="PRO_5040949088" evidence="2">
    <location>
        <begin position="18"/>
        <end position="144"/>
    </location>
</feature>
<name>A0A9X0CTB8_9CNID</name>
<accession>A0A9X0CTB8</accession>
<feature type="compositionally biased region" description="Low complexity" evidence="1">
    <location>
        <begin position="119"/>
        <end position="137"/>
    </location>
</feature>
<comment type="caution">
    <text evidence="3">The sequence shown here is derived from an EMBL/GenBank/DDBJ whole genome shotgun (WGS) entry which is preliminary data.</text>
</comment>
<organism evidence="3 4">
    <name type="scientific">Desmophyllum pertusum</name>
    <dbReference type="NCBI Taxonomy" id="174260"/>
    <lineage>
        <taxon>Eukaryota</taxon>
        <taxon>Metazoa</taxon>
        <taxon>Cnidaria</taxon>
        <taxon>Anthozoa</taxon>
        <taxon>Hexacorallia</taxon>
        <taxon>Scleractinia</taxon>
        <taxon>Caryophylliina</taxon>
        <taxon>Caryophylliidae</taxon>
        <taxon>Desmophyllum</taxon>
    </lineage>
</organism>
<evidence type="ECO:0000313" key="3">
    <source>
        <dbReference type="EMBL" id="KAJ7372764.1"/>
    </source>
</evidence>